<dbReference type="InterPro" id="IPR019734">
    <property type="entry name" value="TPR_rpt"/>
</dbReference>
<gene>
    <name evidence="1" type="ORF">SDC9_51285</name>
</gene>
<dbReference type="SUPFAM" id="SSF48452">
    <property type="entry name" value="TPR-like"/>
    <property type="match status" value="2"/>
</dbReference>
<dbReference type="InterPro" id="IPR011990">
    <property type="entry name" value="TPR-like_helical_dom_sf"/>
</dbReference>
<dbReference type="AlphaFoldDB" id="A0A644WRY3"/>
<dbReference type="PANTHER" id="PTHR12558">
    <property type="entry name" value="CELL DIVISION CYCLE 16,23,27"/>
    <property type="match status" value="1"/>
</dbReference>
<protein>
    <recommendedName>
        <fullName evidence="2">Tetratricopeptide repeat protein</fullName>
    </recommendedName>
</protein>
<dbReference type="PROSITE" id="PS50005">
    <property type="entry name" value="TPR"/>
    <property type="match status" value="3"/>
</dbReference>
<proteinExistence type="predicted"/>
<dbReference type="Pfam" id="PF13181">
    <property type="entry name" value="TPR_8"/>
    <property type="match status" value="2"/>
</dbReference>
<dbReference type="EMBL" id="VSSQ01001091">
    <property type="protein sequence ID" value="MPM05004.1"/>
    <property type="molecule type" value="Genomic_DNA"/>
</dbReference>
<evidence type="ECO:0008006" key="2">
    <source>
        <dbReference type="Google" id="ProtNLM"/>
    </source>
</evidence>
<name>A0A644WRY3_9ZZZZ</name>
<reference evidence="1" key="1">
    <citation type="submission" date="2019-08" db="EMBL/GenBank/DDBJ databases">
        <authorList>
            <person name="Kucharzyk K."/>
            <person name="Murdoch R.W."/>
            <person name="Higgins S."/>
            <person name="Loffler F."/>
        </authorList>
    </citation>
    <scope>NUCLEOTIDE SEQUENCE</scope>
</reference>
<comment type="caution">
    <text evidence="1">The sequence shown here is derived from an EMBL/GenBank/DDBJ whole genome shotgun (WGS) entry which is preliminary data.</text>
</comment>
<dbReference type="PANTHER" id="PTHR12558:SF13">
    <property type="entry name" value="CELL DIVISION CYCLE PROTEIN 27 HOMOLOG"/>
    <property type="match status" value="1"/>
</dbReference>
<evidence type="ECO:0000313" key="1">
    <source>
        <dbReference type="EMBL" id="MPM05004.1"/>
    </source>
</evidence>
<dbReference type="Gene3D" id="1.25.40.10">
    <property type="entry name" value="Tetratricopeptide repeat domain"/>
    <property type="match status" value="2"/>
</dbReference>
<organism evidence="1">
    <name type="scientific">bioreactor metagenome</name>
    <dbReference type="NCBI Taxonomy" id="1076179"/>
    <lineage>
        <taxon>unclassified sequences</taxon>
        <taxon>metagenomes</taxon>
        <taxon>ecological metagenomes</taxon>
    </lineage>
</organism>
<dbReference type="SMART" id="SM00028">
    <property type="entry name" value="TPR"/>
    <property type="match status" value="3"/>
</dbReference>
<accession>A0A644WRY3</accession>
<sequence length="380" mass="44201">MNFFKILRVSLFLLVCIVLQIEYIQVIAQNNVLINQLEERNKNEPSNLDIIIQLAKLYYDIDGMMHNVIFYADKGLKIDPGNNILYDLKIKGLMNIEENNKAISFINSNIRRKGTPSSLDILRRGQCKFNLGNKTMALEDFQYAYSLDPKNTEIQFALGYTKAIIADDKNFSNKYIDMALEKIKSGDSTLFFNKNNLADIYYRKALNLEREGNKDVAVKYIEKSLELNPYNPDSNIWNGRRDLLAHRYQSAIYYFENAISEQNRAYKRSDIMGYIALCKYYIAIYRQDRSYKLSKDEAYSALMSAVNSGNRFGAVYLFLGRLIYEKGGVKEAADFFAKAIDNEYNEHEQSKEAVDGWSFHTFISYYYSDALNYLEYNEEK</sequence>